<organism evidence="1 2">
    <name type="scientific">Amblyomma americanum</name>
    <name type="common">Lone star tick</name>
    <dbReference type="NCBI Taxonomy" id="6943"/>
    <lineage>
        <taxon>Eukaryota</taxon>
        <taxon>Metazoa</taxon>
        <taxon>Ecdysozoa</taxon>
        <taxon>Arthropoda</taxon>
        <taxon>Chelicerata</taxon>
        <taxon>Arachnida</taxon>
        <taxon>Acari</taxon>
        <taxon>Parasitiformes</taxon>
        <taxon>Ixodida</taxon>
        <taxon>Ixodoidea</taxon>
        <taxon>Ixodidae</taxon>
        <taxon>Amblyomminae</taxon>
        <taxon>Amblyomma</taxon>
    </lineage>
</organism>
<dbReference type="Proteomes" id="UP001321473">
    <property type="component" value="Unassembled WGS sequence"/>
</dbReference>
<evidence type="ECO:0000313" key="1">
    <source>
        <dbReference type="EMBL" id="KAK8772424.1"/>
    </source>
</evidence>
<name>A0AAQ4ECL6_AMBAM</name>
<comment type="caution">
    <text evidence="1">The sequence shown here is derived from an EMBL/GenBank/DDBJ whole genome shotgun (WGS) entry which is preliminary data.</text>
</comment>
<gene>
    <name evidence="1" type="ORF">V5799_024331</name>
</gene>
<keyword evidence="2" id="KW-1185">Reference proteome</keyword>
<dbReference type="AlphaFoldDB" id="A0AAQ4ECL6"/>
<reference evidence="1 2" key="1">
    <citation type="journal article" date="2023" name="Arcadia Sci">
        <title>De novo assembly of a long-read Amblyomma americanum tick genome.</title>
        <authorList>
            <person name="Chou S."/>
            <person name="Poskanzer K.E."/>
            <person name="Rollins M."/>
            <person name="Thuy-Boun P.S."/>
        </authorList>
    </citation>
    <scope>NUCLEOTIDE SEQUENCE [LARGE SCALE GENOMIC DNA]</scope>
    <source>
        <strain evidence="1">F_SG_1</strain>
        <tissue evidence="1">Salivary glands</tissue>
    </source>
</reference>
<dbReference type="EMBL" id="JARKHS020018323">
    <property type="protein sequence ID" value="KAK8772424.1"/>
    <property type="molecule type" value="Genomic_DNA"/>
</dbReference>
<accession>A0AAQ4ECL6</accession>
<protein>
    <submittedName>
        <fullName evidence="1">Uncharacterized protein</fullName>
    </submittedName>
</protein>
<proteinExistence type="predicted"/>
<evidence type="ECO:0000313" key="2">
    <source>
        <dbReference type="Proteomes" id="UP001321473"/>
    </source>
</evidence>
<sequence>MHFGYKGRLFVLKPSALDHLILNAAIEEFHVDGLRMSSTNTQGLLRAMVRGQPVGIQLSYEVELCQRKVTMFADYIQSTAALKELALVQVGLKVVEIIALFNVLESSKMVEVLKLEVNMVGIRGEERNSLRSFFNRTRR</sequence>